<dbReference type="GO" id="GO:0020037">
    <property type="term" value="F:heme binding"/>
    <property type="evidence" value="ECO:0007669"/>
    <property type="project" value="InterPro"/>
</dbReference>
<gene>
    <name evidence="10" type="ORF">C9I98_05455</name>
</gene>
<accession>A0A2T3NYR8</accession>
<name>A0A2T3NYR8_9GAMM</name>
<keyword evidence="11" id="KW-1185">Reference proteome</keyword>
<evidence type="ECO:0000256" key="4">
    <source>
        <dbReference type="ARBA" id="ARBA00022729"/>
    </source>
</evidence>
<dbReference type="GO" id="GO:0004130">
    <property type="term" value="F:cytochrome-c peroxidase activity"/>
    <property type="evidence" value="ECO:0007669"/>
    <property type="project" value="TreeGrafter"/>
</dbReference>
<feature type="signal peptide" evidence="8">
    <location>
        <begin position="1"/>
        <end position="23"/>
    </location>
</feature>
<dbReference type="PANTHER" id="PTHR30600">
    <property type="entry name" value="CYTOCHROME C PEROXIDASE-RELATED"/>
    <property type="match status" value="1"/>
</dbReference>
<keyword evidence="4 8" id="KW-0732">Signal</keyword>
<dbReference type="EMBL" id="PYMA01000002">
    <property type="protein sequence ID" value="PSW21382.1"/>
    <property type="molecule type" value="Genomic_DNA"/>
</dbReference>
<dbReference type="Gene3D" id="1.10.760.10">
    <property type="entry name" value="Cytochrome c-like domain"/>
    <property type="match status" value="2"/>
</dbReference>
<comment type="caution">
    <text evidence="10">The sequence shown here is derived from an EMBL/GenBank/DDBJ whole genome shotgun (WGS) entry which is preliminary data.</text>
</comment>
<dbReference type="RefSeq" id="WP_107271678.1">
    <property type="nucleotide sequence ID" value="NZ_PYMA01000002.1"/>
</dbReference>
<evidence type="ECO:0000313" key="10">
    <source>
        <dbReference type="EMBL" id="PSW21382.1"/>
    </source>
</evidence>
<evidence type="ECO:0000256" key="3">
    <source>
        <dbReference type="ARBA" id="ARBA00022723"/>
    </source>
</evidence>
<feature type="chain" id="PRO_5015581206" evidence="8">
    <location>
        <begin position="24"/>
        <end position="479"/>
    </location>
</feature>
<comment type="subcellular location">
    <subcellularLocation>
        <location evidence="1">Cell envelope</location>
    </subcellularLocation>
</comment>
<sequence length="479" mass="51762">MKTNTLKISLIISGLLVSSSAVAIGGFDFSSSPKGKDQFLPPSSGNSSFALKPLKDADFRQSDPAQVELGRNLFFDKIMSGNENISCGTCHHVLTSTADSLSLSVGEGGRGLGHPARDTGTGVDAIVQRVPHNSPDLFNRGLLEINVLFNDGRIFPDSNFASGFNSPAGHQLPVGLDSILAAQNILPLTNVTEMAGQAGENDVADAAVNEIFEGPNGVWELLLIRLRGIPEYASLFQAAFDDVNSAADMNITHVGNAIAAYIGTSFRADNSPFDRFLRGDKRAMSVTAQEGMRLFYDGNAKNLGGMTCGSCHSGTLQTDQDFHAIAMPQIGPGKGDGVNGREDFGHFRVSGDENDLYKFRTPSLRNVVLTAPYGHTGSFDTLRKVVDHHVNAIYSLYNYDTSQAQMPSRSDLDAIDFEVMENPYLVDKIAEASEIKKLKYSKKDIDKIMEFLYALTDPASLDIRDKAPRTVPSELPLAD</sequence>
<evidence type="ECO:0000256" key="5">
    <source>
        <dbReference type="ARBA" id="ARBA00023002"/>
    </source>
</evidence>
<dbReference type="SUPFAM" id="SSF46626">
    <property type="entry name" value="Cytochrome c"/>
    <property type="match status" value="2"/>
</dbReference>
<evidence type="ECO:0000256" key="2">
    <source>
        <dbReference type="ARBA" id="ARBA00022617"/>
    </source>
</evidence>
<proteinExistence type="predicted"/>
<dbReference type="Proteomes" id="UP000241771">
    <property type="component" value="Unassembled WGS sequence"/>
</dbReference>
<dbReference type="AlphaFoldDB" id="A0A2T3NYR8"/>
<evidence type="ECO:0000259" key="9">
    <source>
        <dbReference type="PROSITE" id="PS51007"/>
    </source>
</evidence>
<dbReference type="InterPro" id="IPR051395">
    <property type="entry name" value="Cytochrome_c_Peroxidase/MauG"/>
</dbReference>
<evidence type="ECO:0000313" key="11">
    <source>
        <dbReference type="Proteomes" id="UP000241771"/>
    </source>
</evidence>
<keyword evidence="6 7" id="KW-0408">Iron</keyword>
<evidence type="ECO:0000256" key="1">
    <source>
        <dbReference type="ARBA" id="ARBA00004196"/>
    </source>
</evidence>
<dbReference type="GO" id="GO:0009055">
    <property type="term" value="F:electron transfer activity"/>
    <property type="evidence" value="ECO:0007669"/>
    <property type="project" value="InterPro"/>
</dbReference>
<feature type="domain" description="Cytochrome c" evidence="9">
    <location>
        <begin position="286"/>
        <end position="456"/>
    </location>
</feature>
<dbReference type="GO" id="GO:0030313">
    <property type="term" value="C:cell envelope"/>
    <property type="evidence" value="ECO:0007669"/>
    <property type="project" value="UniProtKB-SubCell"/>
</dbReference>
<evidence type="ECO:0000256" key="8">
    <source>
        <dbReference type="SAM" id="SignalP"/>
    </source>
</evidence>
<dbReference type="InterPro" id="IPR004852">
    <property type="entry name" value="Di-haem_cyt_c_peroxidsae"/>
</dbReference>
<dbReference type="PROSITE" id="PS51007">
    <property type="entry name" value="CYTC"/>
    <property type="match status" value="1"/>
</dbReference>
<keyword evidence="2 7" id="KW-0349">Heme</keyword>
<dbReference type="GO" id="GO:0046872">
    <property type="term" value="F:metal ion binding"/>
    <property type="evidence" value="ECO:0007669"/>
    <property type="project" value="UniProtKB-KW"/>
</dbReference>
<dbReference type="InterPro" id="IPR009056">
    <property type="entry name" value="Cyt_c-like_dom"/>
</dbReference>
<keyword evidence="10" id="KW-0575">Peroxidase</keyword>
<evidence type="ECO:0000256" key="6">
    <source>
        <dbReference type="ARBA" id="ARBA00023004"/>
    </source>
</evidence>
<dbReference type="PANTHER" id="PTHR30600:SF10">
    <property type="entry name" value="BLL6722 PROTEIN"/>
    <property type="match status" value="1"/>
</dbReference>
<keyword evidence="3 7" id="KW-0479">Metal-binding</keyword>
<evidence type="ECO:0000256" key="7">
    <source>
        <dbReference type="PROSITE-ProRule" id="PRU00433"/>
    </source>
</evidence>
<protein>
    <submittedName>
        <fullName evidence="10">Cytochrome-c peroxidase</fullName>
    </submittedName>
</protein>
<dbReference type="Pfam" id="PF03150">
    <property type="entry name" value="CCP_MauG"/>
    <property type="match status" value="1"/>
</dbReference>
<organism evidence="10 11">
    <name type="scientific">Photobacterium sanctipauli</name>
    <dbReference type="NCBI Taxonomy" id="1342794"/>
    <lineage>
        <taxon>Bacteria</taxon>
        <taxon>Pseudomonadati</taxon>
        <taxon>Pseudomonadota</taxon>
        <taxon>Gammaproteobacteria</taxon>
        <taxon>Vibrionales</taxon>
        <taxon>Vibrionaceae</taxon>
        <taxon>Photobacterium</taxon>
    </lineage>
</organism>
<dbReference type="InterPro" id="IPR036909">
    <property type="entry name" value="Cyt_c-like_dom_sf"/>
</dbReference>
<keyword evidence="5" id="KW-0560">Oxidoreductase</keyword>
<reference evidence="10 11" key="1">
    <citation type="submission" date="2018-01" db="EMBL/GenBank/DDBJ databases">
        <title>Whole genome sequencing of Histamine producing bacteria.</title>
        <authorList>
            <person name="Butler K."/>
        </authorList>
    </citation>
    <scope>NUCLEOTIDE SEQUENCE [LARGE SCALE GENOMIC DNA]</scope>
    <source>
        <strain evidence="10 11">DSM 100436</strain>
    </source>
</reference>